<organism evidence="2 3">
    <name type="scientific">Pleuronectes platessa</name>
    <name type="common">European plaice</name>
    <dbReference type="NCBI Taxonomy" id="8262"/>
    <lineage>
        <taxon>Eukaryota</taxon>
        <taxon>Metazoa</taxon>
        <taxon>Chordata</taxon>
        <taxon>Craniata</taxon>
        <taxon>Vertebrata</taxon>
        <taxon>Euteleostomi</taxon>
        <taxon>Actinopterygii</taxon>
        <taxon>Neopterygii</taxon>
        <taxon>Teleostei</taxon>
        <taxon>Neoteleostei</taxon>
        <taxon>Acanthomorphata</taxon>
        <taxon>Carangaria</taxon>
        <taxon>Pleuronectiformes</taxon>
        <taxon>Pleuronectoidei</taxon>
        <taxon>Pleuronectidae</taxon>
        <taxon>Pleuronectes</taxon>
    </lineage>
</organism>
<evidence type="ECO:0000313" key="2">
    <source>
        <dbReference type="EMBL" id="CAB1444283.1"/>
    </source>
</evidence>
<keyword evidence="3" id="KW-1185">Reference proteome</keyword>
<protein>
    <submittedName>
        <fullName evidence="2">Uncharacterized protein</fullName>
    </submittedName>
</protein>
<sequence length="84" mass="9472">MFVRGCVIMHVQVRGHNVQRKEGQFVQKLKRCTSGRTKRPHCGIQMKEGGRGAEEDGGVVRRDTEVEFGDVVKCWRGSWVTAGK</sequence>
<dbReference type="Proteomes" id="UP001153269">
    <property type="component" value="Unassembled WGS sequence"/>
</dbReference>
<dbReference type="AlphaFoldDB" id="A0A9N7YY85"/>
<evidence type="ECO:0000256" key="1">
    <source>
        <dbReference type="SAM" id="MobiDB-lite"/>
    </source>
</evidence>
<proteinExistence type="predicted"/>
<comment type="caution">
    <text evidence="2">The sequence shown here is derived from an EMBL/GenBank/DDBJ whole genome shotgun (WGS) entry which is preliminary data.</text>
</comment>
<accession>A0A9N7YY85</accession>
<gene>
    <name evidence="2" type="ORF">PLEPLA_LOCUS31999</name>
</gene>
<reference evidence="2" key="1">
    <citation type="submission" date="2020-03" db="EMBL/GenBank/DDBJ databases">
        <authorList>
            <person name="Weist P."/>
        </authorList>
    </citation>
    <scope>NUCLEOTIDE SEQUENCE</scope>
</reference>
<evidence type="ECO:0000313" key="3">
    <source>
        <dbReference type="Proteomes" id="UP001153269"/>
    </source>
</evidence>
<feature type="region of interest" description="Disordered" evidence="1">
    <location>
        <begin position="36"/>
        <end position="56"/>
    </location>
</feature>
<dbReference type="EMBL" id="CADEAL010003334">
    <property type="protein sequence ID" value="CAB1444283.1"/>
    <property type="molecule type" value="Genomic_DNA"/>
</dbReference>
<name>A0A9N7YY85_PLEPL</name>